<keyword evidence="2 3" id="KW-1277">Toxin-antitoxin system</keyword>
<evidence type="ECO:0000313" key="5">
    <source>
        <dbReference type="Proteomes" id="UP000062043"/>
    </source>
</evidence>
<dbReference type="SUPFAM" id="SSF141694">
    <property type="entry name" value="AF2212/PG0164-like"/>
    <property type="match status" value="1"/>
</dbReference>
<dbReference type="Proteomes" id="UP000062043">
    <property type="component" value="Chromosome"/>
</dbReference>
<evidence type="ECO:0000313" key="4">
    <source>
        <dbReference type="EMBL" id="AJC71093.1"/>
    </source>
</evidence>
<reference evidence="4 5" key="1">
    <citation type="submission" date="2014-01" db="EMBL/GenBank/DDBJ databases">
        <title>Genome sequencing of Thermococcus guaymasensis.</title>
        <authorList>
            <person name="Zhang X."/>
            <person name="Alvare G."/>
            <person name="Fristensky B."/>
            <person name="Chen L."/>
            <person name="Suen T."/>
            <person name="Chen Q."/>
            <person name="Ma K."/>
        </authorList>
    </citation>
    <scope>NUCLEOTIDE SEQUENCE [LARGE SCALE GENOMIC DNA]</scope>
    <source>
        <strain evidence="4 5">DSM 11113</strain>
    </source>
</reference>
<dbReference type="InterPro" id="IPR024069">
    <property type="entry name" value="AF2212-like_dom_sf"/>
</dbReference>
<proteinExistence type="inferred from homology"/>
<dbReference type="Gene3D" id="4.10.1150.10">
    <property type="entry name" value="AF2212/PG0164-like"/>
    <property type="match status" value="1"/>
</dbReference>
<dbReference type="EMBL" id="CP007140">
    <property type="protein sequence ID" value="AJC71093.1"/>
    <property type="molecule type" value="Genomic_DNA"/>
</dbReference>
<dbReference type="AlphaFoldDB" id="A0A0X1KIL1"/>
<protein>
    <recommendedName>
        <fullName evidence="3">Antitoxin</fullName>
    </recommendedName>
</protein>
<organism evidence="4 5">
    <name type="scientific">Thermococcus guaymasensis DSM 11113</name>
    <dbReference type="NCBI Taxonomy" id="1432656"/>
    <lineage>
        <taxon>Archaea</taxon>
        <taxon>Methanobacteriati</taxon>
        <taxon>Methanobacteriota</taxon>
        <taxon>Thermococci</taxon>
        <taxon>Thermococcales</taxon>
        <taxon>Thermococcaceae</taxon>
        <taxon>Thermococcus</taxon>
    </lineage>
</organism>
<evidence type="ECO:0000256" key="2">
    <source>
        <dbReference type="ARBA" id="ARBA00022649"/>
    </source>
</evidence>
<keyword evidence="5" id="KW-1185">Reference proteome</keyword>
<dbReference type="PATRIC" id="fig|1432656.3.peg.390"/>
<comment type="similarity">
    <text evidence="1 3">Belongs to the UPF0165 family.</text>
</comment>
<dbReference type="KEGG" id="tgy:X802_02000"/>
<comment type="function">
    <text evidence="3">Antitoxin component of a type II toxin-antitoxin (TA) system.</text>
</comment>
<dbReference type="Pfam" id="PF01954">
    <property type="entry name" value="AF2212-like"/>
    <property type="match status" value="1"/>
</dbReference>
<dbReference type="OrthoDB" id="116241at2157"/>
<dbReference type="InterPro" id="IPR008203">
    <property type="entry name" value="AF2212-like"/>
</dbReference>
<gene>
    <name evidence="4" type="ORF">X802_02000</name>
</gene>
<evidence type="ECO:0000256" key="3">
    <source>
        <dbReference type="RuleBase" id="RU368051"/>
    </source>
</evidence>
<evidence type="ECO:0000256" key="1">
    <source>
        <dbReference type="ARBA" id="ARBA00006615"/>
    </source>
</evidence>
<dbReference type="GeneID" id="27134431"/>
<accession>A0A0X1KIL1</accession>
<name>A0A0X1KIL1_9EURY</name>
<dbReference type="RefSeq" id="WP_062370529.1">
    <property type="nucleotide sequence ID" value="NZ_CP007140.1"/>
</dbReference>
<sequence>MEKVEAIYDHGALRPLKKISLREGEKVQLLIKRSLYEIISALEREFEDVDEDLTETLVRERK</sequence>
<dbReference type="STRING" id="1432656.X802_02000"/>